<name>A0A3N2Q778_SODAK</name>
<accession>A0A3N2Q778</accession>
<feature type="region of interest" description="Disordered" evidence="1">
    <location>
        <begin position="94"/>
        <end position="134"/>
    </location>
</feature>
<evidence type="ECO:0000313" key="3">
    <source>
        <dbReference type="Proteomes" id="UP000272025"/>
    </source>
</evidence>
<evidence type="ECO:0000313" key="2">
    <source>
        <dbReference type="EMBL" id="ROT42641.1"/>
    </source>
</evidence>
<dbReference type="EMBL" id="ML119051">
    <property type="protein sequence ID" value="ROT42641.1"/>
    <property type="molecule type" value="Genomic_DNA"/>
</dbReference>
<protein>
    <submittedName>
        <fullName evidence="2">Uncharacterized protein</fullName>
    </submittedName>
</protein>
<dbReference type="Proteomes" id="UP000272025">
    <property type="component" value="Unassembled WGS sequence"/>
</dbReference>
<dbReference type="RefSeq" id="XP_028470447.1">
    <property type="nucleotide sequence ID" value="XM_028613761.1"/>
</dbReference>
<sequence length="335" mass="37944">MHMPTFGKGIFGREKASTHSAREGRWEFKFLDRHPVTQYTPYKEFYSQECPAMCSQLLPLKSRDETGLNTRLRWEMAKWEPILYTSSLDSRPVSTWQTPESSSRARRCLHDASRSRKSATQWTGNREKGQQQVNTSAWQRGGLEFWTNRKGTNGGSRSTYGLMRIMGRQKPARIDVEFILIYAWPKPLVNPNMTRTLMGRFPGFPPVNDEPIPSPGFFDHSPKPKADAAWPFPATSHTVDRFSNSSNRHKNANVSHADGACSLQSSPALNRHELNTSVVRTPFPSFSRWRMSNNFGLDALVSFGSGHDQAQFQVGCLVNTANKPAICFQESKLVN</sequence>
<evidence type="ECO:0000256" key="1">
    <source>
        <dbReference type="SAM" id="MobiDB-lite"/>
    </source>
</evidence>
<dbReference type="GeneID" id="39582239"/>
<organism evidence="2 3">
    <name type="scientific">Sodiomyces alkalinus (strain CBS 110278 / VKM F-3762 / F11)</name>
    <name type="common">Alkaliphilic filamentous fungus</name>
    <dbReference type="NCBI Taxonomy" id="1314773"/>
    <lineage>
        <taxon>Eukaryota</taxon>
        <taxon>Fungi</taxon>
        <taxon>Dikarya</taxon>
        <taxon>Ascomycota</taxon>
        <taxon>Pezizomycotina</taxon>
        <taxon>Sordariomycetes</taxon>
        <taxon>Hypocreomycetidae</taxon>
        <taxon>Glomerellales</taxon>
        <taxon>Plectosphaerellaceae</taxon>
        <taxon>Sodiomyces</taxon>
    </lineage>
</organism>
<feature type="compositionally biased region" description="Polar residues" evidence="1">
    <location>
        <begin position="118"/>
        <end position="134"/>
    </location>
</feature>
<keyword evidence="3" id="KW-1185">Reference proteome</keyword>
<gene>
    <name evidence="2" type="ORF">SODALDRAFT_354803</name>
</gene>
<reference evidence="2 3" key="1">
    <citation type="journal article" date="2018" name="Mol. Ecol.">
        <title>The obligate alkalophilic soda-lake fungus Sodiomyces alkalinus has shifted to a protein diet.</title>
        <authorList>
            <person name="Grum-Grzhimaylo A.A."/>
            <person name="Falkoski D.L."/>
            <person name="van den Heuvel J."/>
            <person name="Valero-Jimenez C.A."/>
            <person name="Min B."/>
            <person name="Choi I.G."/>
            <person name="Lipzen A."/>
            <person name="Daum C.G."/>
            <person name="Aanen D.K."/>
            <person name="Tsang A."/>
            <person name="Henrissat B."/>
            <person name="Bilanenko E.N."/>
            <person name="de Vries R.P."/>
            <person name="van Kan J.A.L."/>
            <person name="Grigoriev I.V."/>
            <person name="Debets A.J.M."/>
        </authorList>
    </citation>
    <scope>NUCLEOTIDE SEQUENCE [LARGE SCALE GENOMIC DNA]</scope>
    <source>
        <strain evidence="2 3">F11</strain>
    </source>
</reference>
<dbReference type="AlphaFoldDB" id="A0A3N2Q778"/>
<proteinExistence type="predicted"/>